<proteinExistence type="predicted"/>
<evidence type="ECO:0000313" key="2">
    <source>
        <dbReference type="EMBL" id="KFN41812.1"/>
    </source>
</evidence>
<keyword evidence="3" id="KW-1185">Reference proteome</keyword>
<gene>
    <name evidence="2" type="ORF">N790_03135</name>
</gene>
<feature type="chain" id="PRO_5001870468" evidence="1">
    <location>
        <begin position="23"/>
        <end position="195"/>
    </location>
</feature>
<reference evidence="2 3" key="1">
    <citation type="submission" date="2013-09" db="EMBL/GenBank/DDBJ databases">
        <title>Genome sequencing of Arenimonas malthae.</title>
        <authorList>
            <person name="Chen F."/>
            <person name="Wang G."/>
        </authorList>
    </citation>
    <scope>NUCLEOTIDE SEQUENCE [LARGE SCALE GENOMIC DNA]</scope>
    <source>
        <strain evidence="2 3">CC-JY-1</strain>
    </source>
</reference>
<name>A0A091ARN0_9GAMM</name>
<organism evidence="2 3">
    <name type="scientific">Arenimonas malthae CC-JY-1</name>
    <dbReference type="NCBI Taxonomy" id="1384054"/>
    <lineage>
        <taxon>Bacteria</taxon>
        <taxon>Pseudomonadati</taxon>
        <taxon>Pseudomonadota</taxon>
        <taxon>Gammaproteobacteria</taxon>
        <taxon>Lysobacterales</taxon>
        <taxon>Lysobacteraceae</taxon>
        <taxon>Arenimonas</taxon>
    </lineage>
</organism>
<dbReference type="Proteomes" id="UP000029392">
    <property type="component" value="Unassembled WGS sequence"/>
</dbReference>
<evidence type="ECO:0000256" key="1">
    <source>
        <dbReference type="SAM" id="SignalP"/>
    </source>
</evidence>
<accession>A0A091ARN0</accession>
<dbReference type="EMBL" id="AVCH01000213">
    <property type="protein sequence ID" value="KFN41812.1"/>
    <property type="molecule type" value="Genomic_DNA"/>
</dbReference>
<evidence type="ECO:0000313" key="3">
    <source>
        <dbReference type="Proteomes" id="UP000029392"/>
    </source>
</evidence>
<dbReference type="STRING" id="1384054.N790_03135"/>
<dbReference type="RefSeq" id="WP_043805363.1">
    <property type="nucleotide sequence ID" value="NZ_AVCH01000213.1"/>
</dbReference>
<keyword evidence="1" id="KW-0732">Signal</keyword>
<comment type="caution">
    <text evidence="2">The sequence shown here is derived from an EMBL/GenBank/DDBJ whole genome shotgun (WGS) entry which is preliminary data.</text>
</comment>
<feature type="signal peptide" evidence="1">
    <location>
        <begin position="1"/>
        <end position="22"/>
    </location>
</feature>
<dbReference type="AlphaFoldDB" id="A0A091ARN0"/>
<protein>
    <submittedName>
        <fullName evidence="2">Uncharacterized protein</fullName>
    </submittedName>
</protein>
<dbReference type="PATRIC" id="fig|1384054.3.peg.2677"/>
<sequence length="195" mass="20778">MQRTYPLLLAAILASAAPVAGAAGPGGGGSADTVRECWPELAGAPKAKPGGAVGRMLRLEAGKSPIARFATGESLVVVVVLPALKKPYALEFQVTPDLNLGRPGEVLLPSVVLVDAEFCAVSSHPELEFKPHYNFFTTERTTRAQVPVSDPVVRHALVYSDPARVGQSVDFELNGFDMGALRRSEQGWTMARINR</sequence>